<name>A0A1P8WA27_9PLAN</name>
<evidence type="ECO:0000313" key="1">
    <source>
        <dbReference type="EMBL" id="APZ90902.1"/>
    </source>
</evidence>
<dbReference type="AlphaFoldDB" id="A0A1P8WA27"/>
<proteinExistence type="predicted"/>
<organism evidence="1 2">
    <name type="scientific">Fuerstiella marisgermanici</name>
    <dbReference type="NCBI Taxonomy" id="1891926"/>
    <lineage>
        <taxon>Bacteria</taxon>
        <taxon>Pseudomonadati</taxon>
        <taxon>Planctomycetota</taxon>
        <taxon>Planctomycetia</taxon>
        <taxon>Planctomycetales</taxon>
        <taxon>Planctomycetaceae</taxon>
        <taxon>Fuerstiella</taxon>
    </lineage>
</organism>
<dbReference type="RefSeq" id="WP_158520832.1">
    <property type="nucleotide sequence ID" value="NZ_CP017641.1"/>
</dbReference>
<keyword evidence="2" id="KW-1185">Reference proteome</keyword>
<gene>
    <name evidence="1" type="ORF">Fuma_00486</name>
</gene>
<protein>
    <submittedName>
        <fullName evidence="1">Uncharacterized protein</fullName>
    </submittedName>
</protein>
<dbReference type="Proteomes" id="UP000187735">
    <property type="component" value="Chromosome"/>
</dbReference>
<reference evidence="1 2" key="1">
    <citation type="journal article" date="2016" name="Front. Microbiol.">
        <title>Fuerstia marisgermanicae gen. nov., sp. nov., an Unusual Member of the Phylum Planctomycetes from the German Wadden Sea.</title>
        <authorList>
            <person name="Kohn T."/>
            <person name="Heuer A."/>
            <person name="Jogler M."/>
            <person name="Vollmers J."/>
            <person name="Boedeker C."/>
            <person name="Bunk B."/>
            <person name="Rast P."/>
            <person name="Borchert D."/>
            <person name="Glockner I."/>
            <person name="Freese H.M."/>
            <person name="Klenk H.P."/>
            <person name="Overmann J."/>
            <person name="Kaster A.K."/>
            <person name="Rohde M."/>
            <person name="Wiegand S."/>
            <person name="Jogler C."/>
        </authorList>
    </citation>
    <scope>NUCLEOTIDE SEQUENCE [LARGE SCALE GENOMIC DNA]</scope>
    <source>
        <strain evidence="1 2">NH11</strain>
    </source>
</reference>
<evidence type="ECO:0000313" key="2">
    <source>
        <dbReference type="Proteomes" id="UP000187735"/>
    </source>
</evidence>
<dbReference type="EMBL" id="CP017641">
    <property type="protein sequence ID" value="APZ90902.1"/>
    <property type="molecule type" value="Genomic_DNA"/>
</dbReference>
<sequence>MIESFQPREFCPLCDRVARYLFSNLIVRLVVRHPAHPLVRKAAPRING</sequence>
<accession>A0A1P8WA27</accession>
<dbReference type="KEGG" id="fmr:Fuma_00486"/>